<gene>
    <name evidence="4" type="ORF">IMSHALPRED_010062</name>
</gene>
<keyword evidence="1" id="KW-0175">Coiled coil</keyword>
<feature type="compositionally biased region" description="Low complexity" evidence="2">
    <location>
        <begin position="15"/>
        <end position="26"/>
    </location>
</feature>
<feature type="region of interest" description="Disordered" evidence="2">
    <location>
        <begin position="1156"/>
        <end position="1193"/>
    </location>
</feature>
<feature type="compositionally biased region" description="Basic residues" evidence="2">
    <location>
        <begin position="650"/>
        <end position="660"/>
    </location>
</feature>
<dbReference type="PANTHER" id="PTHR28190:SF2">
    <property type="entry name" value="MIGRATION PROTEIN, PUTATIVE (AFU_ORTHOLOGUE AFUA_2G07730)-RELATED"/>
    <property type="match status" value="1"/>
</dbReference>
<sequence>MALDNGYQFAAQALPTPTDTPYDSPSVGISKNSSRQGSSSPFSNHSPVPFPPSGDSYFPKQQETIDDGNVARASSAHESRRFTPNNLGISLVTQIHSLNKELGNKNYMMESLEESLDKSRANNEQLTKDLRTQKVEVTSVKKQMQSLEKDMLQALEDIAKERDDAVETIADNRQRLEDSRKRVRALEEDANKAHALWEKDRENWDDKRRKMEGRVHMVEERLKTMVAEMLIVQNAGQKNHGLSNDVDGGMEEAGFGKGDDTSSIRATSGLSNRSLDEPYDSIGNSNFRSSRMSGLHGLGGSQMSGLSLAEELEIREEEDVAEEEDVDQYALPDESYTSTRRYSGDKKAKRVMGFSAVLNEEALGDETSGQHSIGIINDYIDFPAKQQGTRYTDTGTQFSPLPSPTLQIQGLGASEKSIEQTERAANQSRKRIAIPSIFVEQTPAPKASGPKALSMVSRGSQTIRRLEDPASTAKAAHETPVPVPAIANDVKSASTQTLEDATPVSKPASSRLSPSPADVPVIAIHPPASRPSSSRNSVMLPPRTKNAACQVGIELPRNTKSSSMQTEETSTGKGPIRIPPRLPASDLSSHPPHGLAERRKQAANISGPESSRRNLPSPPMIGIEEMQPSASAPRIKDVYAANNDNGPLNHKQRSGPRRPVRSGSILAGFDVSSDDEPEKEQDRFSDDEFLNAAPIRKTLSKVQNSWKLVPHLKDSVLDRLESASEEAEDEKQASVPKAAVTQAKPSSRNTSKTFQTRPVESHRKALSNAKQPDVRRRALVSNGILEHAQQGRSPSKSDVLGKELTIAPPFPVPTRSSSRNVPLSASDGAASPSPHTTTFFSARHGQVHGRPLSKRKILRKVQSAAAVTQPPIPLRPPPRQSLSASSTVPPSPKSPAPRRNQFILPYDSVAELPTHSAPSQTCAGEASIETPSEQTSVVDAIAQTMVGEWMWKYVRKRASFGITENPQAEFEMGRNGDNGNSSGVRHKRWVWLAPFERSVIWSSKQPTSGPALLGKGGRKLAIQSVLDVKDDTPPPKNAGSQTIFDRSILILTPQRALKFTATSRERHYIWLTALSFLSHSTRGMDDLASPPPLPKQECQNLPLQEPMTGFRRLPTQGSISGGRARQRPSIGAHSYSSPIGSIEQEIIEGAKLPWGDEEAESDDAAEPPQVHRVAAHGRKRSSNGAHPVPLSAFHSYPNNAMAMASSSSLQGPTSREKYDRYTPHPRVGSGANTTHNTLTRRITESSIAPPPVVPDNFFDSAGTVRMEAFVDRKEKEDLLTTRGKSYRTRQGRKKNMSFWGLDASVSGSALGSSRLQGEDPFTGF</sequence>
<dbReference type="Proteomes" id="UP000664534">
    <property type="component" value="Unassembled WGS sequence"/>
</dbReference>
<evidence type="ECO:0000313" key="4">
    <source>
        <dbReference type="EMBL" id="CAF9934981.1"/>
    </source>
</evidence>
<feature type="region of interest" description="Disordered" evidence="2">
    <location>
        <begin position="723"/>
        <end position="776"/>
    </location>
</feature>
<feature type="region of interest" description="Disordered" evidence="2">
    <location>
        <begin position="1110"/>
        <end position="1138"/>
    </location>
</feature>
<feature type="region of interest" description="Disordered" evidence="2">
    <location>
        <begin position="238"/>
        <end position="277"/>
    </location>
</feature>
<dbReference type="InterPro" id="IPR024774">
    <property type="entry name" value="PH_dom-Mcp5-type"/>
</dbReference>
<reference evidence="4" key="1">
    <citation type="submission" date="2021-03" db="EMBL/GenBank/DDBJ databases">
        <authorList>
            <person name="Tagirdzhanova G."/>
        </authorList>
    </citation>
    <scope>NUCLEOTIDE SEQUENCE</scope>
</reference>
<dbReference type="EMBL" id="CAJPDT010000080">
    <property type="protein sequence ID" value="CAF9934981.1"/>
    <property type="molecule type" value="Genomic_DNA"/>
</dbReference>
<comment type="caution">
    <text evidence="4">The sequence shown here is derived from an EMBL/GenBank/DDBJ whole genome shotgun (WGS) entry which is preliminary data.</text>
</comment>
<dbReference type="PANTHER" id="PTHR28190">
    <property type="entry name" value="NUCLEAR MIGRATION PROTEIN NUM1"/>
    <property type="match status" value="1"/>
</dbReference>
<feature type="compositionally biased region" description="Pro residues" evidence="2">
    <location>
        <begin position="870"/>
        <end position="879"/>
    </location>
</feature>
<feature type="compositionally biased region" description="Polar residues" evidence="2">
    <location>
        <begin position="743"/>
        <end position="758"/>
    </location>
</feature>
<feature type="compositionally biased region" description="Polar residues" evidence="2">
    <location>
        <begin position="814"/>
        <end position="823"/>
    </location>
</feature>
<feature type="region of interest" description="Disordered" evidence="2">
    <location>
        <begin position="460"/>
        <end position="542"/>
    </location>
</feature>
<proteinExistence type="predicted"/>
<dbReference type="GO" id="GO:0005543">
    <property type="term" value="F:phospholipid binding"/>
    <property type="evidence" value="ECO:0007669"/>
    <property type="project" value="InterPro"/>
</dbReference>
<name>A0A8H3G2D6_9LECA</name>
<protein>
    <recommendedName>
        <fullName evidence="3">Pleckstrin homology domain-containing protein</fullName>
    </recommendedName>
</protein>
<organism evidence="4 5">
    <name type="scientific">Imshaugia aleurites</name>
    <dbReference type="NCBI Taxonomy" id="172621"/>
    <lineage>
        <taxon>Eukaryota</taxon>
        <taxon>Fungi</taxon>
        <taxon>Dikarya</taxon>
        <taxon>Ascomycota</taxon>
        <taxon>Pezizomycotina</taxon>
        <taxon>Lecanoromycetes</taxon>
        <taxon>OSLEUM clade</taxon>
        <taxon>Lecanoromycetidae</taxon>
        <taxon>Lecanorales</taxon>
        <taxon>Lecanorineae</taxon>
        <taxon>Parmeliaceae</taxon>
        <taxon>Imshaugia</taxon>
    </lineage>
</organism>
<feature type="compositionally biased region" description="Polar residues" evidence="2">
    <location>
        <begin position="27"/>
        <end position="46"/>
    </location>
</feature>
<feature type="compositionally biased region" description="Low complexity" evidence="2">
    <location>
        <begin position="526"/>
        <end position="537"/>
    </location>
</feature>
<feature type="region of interest" description="Disordered" evidence="2">
    <location>
        <begin position="913"/>
        <end position="933"/>
    </location>
</feature>
<evidence type="ECO:0000256" key="2">
    <source>
        <dbReference type="SAM" id="MobiDB-lite"/>
    </source>
</evidence>
<feature type="region of interest" description="Disordered" evidence="2">
    <location>
        <begin position="1"/>
        <end position="81"/>
    </location>
</feature>
<dbReference type="Pfam" id="PF12814">
    <property type="entry name" value="Mcp5_PH"/>
    <property type="match status" value="1"/>
</dbReference>
<keyword evidence="5" id="KW-1185">Reference proteome</keyword>
<dbReference type="GO" id="GO:0015631">
    <property type="term" value="F:tubulin binding"/>
    <property type="evidence" value="ECO:0007669"/>
    <property type="project" value="TreeGrafter"/>
</dbReference>
<dbReference type="GO" id="GO:0000226">
    <property type="term" value="P:microtubule cytoskeleton organization"/>
    <property type="evidence" value="ECO:0007669"/>
    <property type="project" value="TreeGrafter"/>
</dbReference>
<dbReference type="GO" id="GO:0005938">
    <property type="term" value="C:cell cortex"/>
    <property type="evidence" value="ECO:0007669"/>
    <property type="project" value="InterPro"/>
</dbReference>
<feature type="domain" description="Pleckstrin homology" evidence="3">
    <location>
        <begin position="936"/>
        <end position="1080"/>
    </location>
</feature>
<evidence type="ECO:0000259" key="3">
    <source>
        <dbReference type="Pfam" id="PF12814"/>
    </source>
</evidence>
<dbReference type="OrthoDB" id="2149224at2759"/>
<feature type="region of interest" description="Disordered" evidence="2">
    <location>
        <begin position="806"/>
        <end position="900"/>
    </location>
</feature>
<feature type="compositionally biased region" description="Polar residues" evidence="2">
    <location>
        <begin position="558"/>
        <end position="572"/>
    </location>
</feature>
<dbReference type="GO" id="GO:0032065">
    <property type="term" value="P:maintenance of protein location in cell cortex"/>
    <property type="evidence" value="ECO:0007669"/>
    <property type="project" value="InterPro"/>
</dbReference>
<feature type="compositionally biased region" description="Acidic residues" evidence="2">
    <location>
        <begin position="1156"/>
        <end position="1165"/>
    </location>
</feature>
<dbReference type="GO" id="GO:0005739">
    <property type="term" value="C:mitochondrion"/>
    <property type="evidence" value="ECO:0007669"/>
    <property type="project" value="TreeGrafter"/>
</dbReference>
<evidence type="ECO:0000256" key="1">
    <source>
        <dbReference type="SAM" id="Coils"/>
    </source>
</evidence>
<feature type="compositionally biased region" description="Basic residues" evidence="2">
    <location>
        <begin position="845"/>
        <end position="859"/>
    </location>
</feature>
<dbReference type="InterPro" id="IPR053005">
    <property type="entry name" value="Nuclear_Pos-Cytoskel_Interact"/>
</dbReference>
<feature type="region of interest" description="Disordered" evidence="2">
    <location>
        <begin position="554"/>
        <end position="686"/>
    </location>
</feature>
<feature type="compositionally biased region" description="Polar residues" evidence="2">
    <location>
        <begin position="263"/>
        <end position="273"/>
    </location>
</feature>
<evidence type="ECO:0000313" key="5">
    <source>
        <dbReference type="Proteomes" id="UP000664534"/>
    </source>
</evidence>
<feature type="coiled-coil region" evidence="1">
    <location>
        <begin position="109"/>
        <end position="196"/>
    </location>
</feature>
<accession>A0A8H3G2D6</accession>